<keyword evidence="3" id="KW-1185">Reference proteome</keyword>
<comment type="caution">
    <text evidence="2">The sequence shown here is derived from an EMBL/GenBank/DDBJ whole genome shotgun (WGS) entry which is preliminary data.</text>
</comment>
<keyword evidence="1" id="KW-0732">Signal</keyword>
<dbReference type="InterPro" id="IPR052538">
    <property type="entry name" value="Flavonoid_dioxygenase-like"/>
</dbReference>
<dbReference type="Gene3D" id="2.60.120.10">
    <property type="entry name" value="Jelly Rolls"/>
    <property type="match status" value="2"/>
</dbReference>
<dbReference type="SUPFAM" id="SSF51182">
    <property type="entry name" value="RmlC-like cupins"/>
    <property type="match status" value="1"/>
</dbReference>
<evidence type="ECO:0000313" key="3">
    <source>
        <dbReference type="Proteomes" id="UP000717696"/>
    </source>
</evidence>
<dbReference type="EMBL" id="JAGMUU010000056">
    <property type="protein sequence ID" value="KAH7111479.1"/>
    <property type="molecule type" value="Genomic_DNA"/>
</dbReference>
<accession>A0A9P9D304</accession>
<dbReference type="CDD" id="cd02215">
    <property type="entry name" value="cupin_QDO_N_C"/>
    <property type="match status" value="1"/>
</dbReference>
<dbReference type="Proteomes" id="UP000717696">
    <property type="component" value="Unassembled WGS sequence"/>
</dbReference>
<dbReference type="PANTHER" id="PTHR43346:SF1">
    <property type="entry name" value="QUERCETIN 2,3-DIOXYGENASE-RELATED"/>
    <property type="match status" value="1"/>
</dbReference>
<evidence type="ECO:0000313" key="2">
    <source>
        <dbReference type="EMBL" id="KAH7111479.1"/>
    </source>
</evidence>
<dbReference type="AlphaFoldDB" id="A0A9P9D304"/>
<dbReference type="PANTHER" id="PTHR43346">
    <property type="entry name" value="LIGAND BINDING DOMAIN PROTEIN, PUTATIVE (AFU_ORTHOLOGUE AFUA_6G14370)-RELATED"/>
    <property type="match status" value="1"/>
</dbReference>
<sequence length="433" mass="46927">MKGLIALLAAASSLADAASITFHRPSPSKLIVDTPPDHVRPFVLPKLGGVNVYAGNTVVRMSIPGLSTGGVFTLYQVYGDRSESFVVQPHHHHYSYETFCSTKGRVQIWLQAVGGSHDQEPPKATAEQETRILTRGDCALVPPNTTHTFRLLEPSTQYTGVISPGGFEKLFYDYSQGVWVGTTGSEIFSEGVETFRTGTSEGQEDYDVFVMKDFVPRQDVGVNGAAGAGANWHDGPNALGTSIHDRYFVANGWGPKYLNTDGGTYKVIIPQALPDATDGGFSTGTMTLSPLQANQTAPEEVLNVHTAFQVEEGELIVILLGERARLLPGDVVFIPAYTPFVWFATAPTTSVTYVDGGRHGLVSRLLEKSINWNSVVYPHAWGFNASTKAYNPVGNDDVEELSVEAQKIVGGINERLSNLAQKVTGLFDHHDEL</sequence>
<dbReference type="OrthoDB" id="5370773at2759"/>
<organism evidence="2 3">
    <name type="scientific">Dactylonectria estremocensis</name>
    <dbReference type="NCBI Taxonomy" id="1079267"/>
    <lineage>
        <taxon>Eukaryota</taxon>
        <taxon>Fungi</taxon>
        <taxon>Dikarya</taxon>
        <taxon>Ascomycota</taxon>
        <taxon>Pezizomycotina</taxon>
        <taxon>Sordariomycetes</taxon>
        <taxon>Hypocreomycetidae</taxon>
        <taxon>Hypocreales</taxon>
        <taxon>Nectriaceae</taxon>
        <taxon>Dactylonectria</taxon>
    </lineage>
</organism>
<reference evidence="2" key="1">
    <citation type="journal article" date="2021" name="Nat. Commun.">
        <title>Genetic determinants of endophytism in the Arabidopsis root mycobiome.</title>
        <authorList>
            <person name="Mesny F."/>
            <person name="Miyauchi S."/>
            <person name="Thiergart T."/>
            <person name="Pickel B."/>
            <person name="Atanasova L."/>
            <person name="Karlsson M."/>
            <person name="Huettel B."/>
            <person name="Barry K.W."/>
            <person name="Haridas S."/>
            <person name="Chen C."/>
            <person name="Bauer D."/>
            <person name="Andreopoulos W."/>
            <person name="Pangilinan J."/>
            <person name="LaButti K."/>
            <person name="Riley R."/>
            <person name="Lipzen A."/>
            <person name="Clum A."/>
            <person name="Drula E."/>
            <person name="Henrissat B."/>
            <person name="Kohler A."/>
            <person name="Grigoriev I.V."/>
            <person name="Martin F.M."/>
            <person name="Hacquard S."/>
        </authorList>
    </citation>
    <scope>NUCLEOTIDE SEQUENCE</scope>
    <source>
        <strain evidence="2">MPI-CAGE-AT-0021</strain>
    </source>
</reference>
<dbReference type="InterPro" id="IPR011051">
    <property type="entry name" value="RmlC_Cupin_sf"/>
</dbReference>
<proteinExistence type="predicted"/>
<name>A0A9P9D304_9HYPO</name>
<gene>
    <name evidence="2" type="ORF">B0J13DRAFT_660000</name>
</gene>
<feature type="signal peptide" evidence="1">
    <location>
        <begin position="1"/>
        <end position="17"/>
    </location>
</feature>
<evidence type="ECO:0000256" key="1">
    <source>
        <dbReference type="SAM" id="SignalP"/>
    </source>
</evidence>
<dbReference type="InterPro" id="IPR014710">
    <property type="entry name" value="RmlC-like_jellyroll"/>
</dbReference>
<feature type="chain" id="PRO_5040301365" evidence="1">
    <location>
        <begin position="18"/>
        <end position="433"/>
    </location>
</feature>
<protein>
    <submittedName>
        <fullName evidence="2">RmlC-like cupin</fullName>
    </submittedName>
</protein>